<accession>A0A2G5C6D1</accession>
<protein>
    <submittedName>
        <fullName evidence="2">Uncharacterized protein</fullName>
    </submittedName>
</protein>
<feature type="compositionally biased region" description="Basic and acidic residues" evidence="1">
    <location>
        <begin position="68"/>
        <end position="89"/>
    </location>
</feature>
<evidence type="ECO:0000313" key="2">
    <source>
        <dbReference type="EMBL" id="PIA26829.1"/>
    </source>
</evidence>
<reference evidence="2 3" key="1">
    <citation type="submission" date="2017-09" db="EMBL/GenBank/DDBJ databases">
        <title>WGS assembly of Aquilegia coerulea Goldsmith.</title>
        <authorList>
            <person name="Hodges S."/>
            <person name="Kramer E."/>
            <person name="Nordborg M."/>
            <person name="Tomkins J."/>
            <person name="Borevitz J."/>
            <person name="Derieg N."/>
            <person name="Yan J."/>
            <person name="Mihaltcheva S."/>
            <person name="Hayes R.D."/>
            <person name="Rokhsar D."/>
        </authorList>
    </citation>
    <scope>NUCLEOTIDE SEQUENCE [LARGE SCALE GENOMIC DNA]</scope>
    <source>
        <strain evidence="3">cv. Goldsmith</strain>
    </source>
</reference>
<dbReference type="AlphaFoldDB" id="A0A2G5C6D1"/>
<dbReference type="Proteomes" id="UP000230069">
    <property type="component" value="Unassembled WGS sequence"/>
</dbReference>
<feature type="region of interest" description="Disordered" evidence="1">
    <location>
        <begin position="34"/>
        <end position="93"/>
    </location>
</feature>
<keyword evidence="3" id="KW-1185">Reference proteome</keyword>
<gene>
    <name evidence="2" type="ORF">AQUCO_08700011v1</name>
</gene>
<proteinExistence type="predicted"/>
<name>A0A2G5C6D1_AQUCA</name>
<evidence type="ECO:0000256" key="1">
    <source>
        <dbReference type="SAM" id="MobiDB-lite"/>
    </source>
</evidence>
<feature type="compositionally biased region" description="Polar residues" evidence="1">
    <location>
        <begin position="35"/>
        <end position="48"/>
    </location>
</feature>
<dbReference type="InParanoid" id="A0A2G5C6D1"/>
<evidence type="ECO:0000313" key="3">
    <source>
        <dbReference type="Proteomes" id="UP000230069"/>
    </source>
</evidence>
<organism evidence="2 3">
    <name type="scientific">Aquilegia coerulea</name>
    <name type="common">Rocky mountain columbine</name>
    <dbReference type="NCBI Taxonomy" id="218851"/>
    <lineage>
        <taxon>Eukaryota</taxon>
        <taxon>Viridiplantae</taxon>
        <taxon>Streptophyta</taxon>
        <taxon>Embryophyta</taxon>
        <taxon>Tracheophyta</taxon>
        <taxon>Spermatophyta</taxon>
        <taxon>Magnoliopsida</taxon>
        <taxon>Ranunculales</taxon>
        <taxon>Ranunculaceae</taxon>
        <taxon>Thalictroideae</taxon>
        <taxon>Aquilegia</taxon>
    </lineage>
</organism>
<sequence length="108" mass="12746">MYNSALLLQIHTSNMYKYQYIKRDINMLRAHTKIPSLSTKDQNGNTPTDRPYYLHQKPSKLKNASAAPDHHHQNPEAQHLRSETKERTQPCKNNTTWVSTKLEYVLYY</sequence>
<dbReference type="EMBL" id="KZ305104">
    <property type="protein sequence ID" value="PIA26829.1"/>
    <property type="molecule type" value="Genomic_DNA"/>
</dbReference>